<dbReference type="SUPFAM" id="SSF55729">
    <property type="entry name" value="Acyl-CoA N-acyltransferases (Nat)"/>
    <property type="match status" value="1"/>
</dbReference>
<proteinExistence type="inferred from homology"/>
<evidence type="ECO:0000256" key="3">
    <source>
        <dbReference type="ARBA" id="ARBA00038502"/>
    </source>
</evidence>
<dbReference type="PROSITE" id="PS51186">
    <property type="entry name" value="GNAT"/>
    <property type="match status" value="1"/>
</dbReference>
<evidence type="ECO:0000313" key="6">
    <source>
        <dbReference type="Proteomes" id="UP000196655"/>
    </source>
</evidence>
<reference evidence="6" key="1">
    <citation type="submission" date="2017-05" db="EMBL/GenBank/DDBJ databases">
        <authorList>
            <person name="Macchi M."/>
            <person name="Festa S."/>
            <person name="Coppotelli B.M."/>
            <person name="Morelli I.S."/>
        </authorList>
    </citation>
    <scope>NUCLEOTIDE SEQUENCE [LARGE SCALE GENOMIC DNA]</scope>
    <source>
        <strain evidence="6">I</strain>
    </source>
</reference>
<organism evidence="5 6">
    <name type="scientific">Inquilinus limosus</name>
    <dbReference type="NCBI Taxonomy" id="171674"/>
    <lineage>
        <taxon>Bacteria</taxon>
        <taxon>Pseudomonadati</taxon>
        <taxon>Pseudomonadota</taxon>
        <taxon>Alphaproteobacteria</taxon>
        <taxon>Rhodospirillales</taxon>
        <taxon>Rhodospirillaceae</taxon>
        <taxon>Inquilinus</taxon>
    </lineage>
</organism>
<keyword evidence="1 5" id="KW-0808">Transferase</keyword>
<dbReference type="GO" id="GO:0005737">
    <property type="term" value="C:cytoplasm"/>
    <property type="evidence" value="ECO:0007669"/>
    <property type="project" value="TreeGrafter"/>
</dbReference>
<comment type="caution">
    <text evidence="5">The sequence shown here is derived from an EMBL/GenBank/DDBJ whole genome shotgun (WGS) entry which is preliminary data.</text>
</comment>
<comment type="similarity">
    <text evidence="3">Belongs to the acetyltransferase family. RimJ subfamily.</text>
</comment>
<sequence length="206" mass="23478">MTALSGAAVIGFFRTGLGTLPPVRIEGRRTFLRPPRLRDWRPWVALRGESRDFLTPWEPTWPEDALSRAAYLRRLRRQIYEWRQDEGYGFLIFERDSRQLIGGIGFSNVRRGVAQSASIGYWIGERFARKGLMTDATAAAVAFGFNQLGLHRIEAACLPHNEASQRLLLRLGFTHEGHARAYLKIDGDWRDHLLFGLVDTEFHGGP</sequence>
<dbReference type="Gene3D" id="3.40.630.30">
    <property type="match status" value="1"/>
</dbReference>
<keyword evidence="2" id="KW-0012">Acyltransferase</keyword>
<protein>
    <submittedName>
        <fullName evidence="5">30S ribosomal protein S5 alanine N-acetyltransferase</fullName>
    </submittedName>
</protein>
<dbReference type="STRING" id="1122125.GCA_000423185_02211"/>
<dbReference type="Proteomes" id="UP000196655">
    <property type="component" value="Unassembled WGS sequence"/>
</dbReference>
<name>A0A211Z7V0_9PROT</name>
<gene>
    <name evidence="5" type="ORF">BWR60_31355</name>
</gene>
<dbReference type="PANTHER" id="PTHR43792">
    <property type="entry name" value="GNAT FAMILY, PUTATIVE (AFU_ORTHOLOGUE AFUA_3G00765)-RELATED-RELATED"/>
    <property type="match status" value="1"/>
</dbReference>
<dbReference type="GO" id="GO:0005840">
    <property type="term" value="C:ribosome"/>
    <property type="evidence" value="ECO:0007669"/>
    <property type="project" value="UniProtKB-KW"/>
</dbReference>
<dbReference type="InterPro" id="IPR016181">
    <property type="entry name" value="Acyl_CoA_acyltransferase"/>
</dbReference>
<dbReference type="GO" id="GO:0008999">
    <property type="term" value="F:protein-N-terminal-alanine acetyltransferase activity"/>
    <property type="evidence" value="ECO:0007669"/>
    <property type="project" value="TreeGrafter"/>
</dbReference>
<keyword evidence="5" id="KW-0687">Ribonucleoprotein</keyword>
<dbReference type="AlphaFoldDB" id="A0A211Z7V0"/>
<dbReference type="Pfam" id="PF13302">
    <property type="entry name" value="Acetyltransf_3"/>
    <property type="match status" value="1"/>
</dbReference>
<evidence type="ECO:0000259" key="4">
    <source>
        <dbReference type="PROSITE" id="PS51186"/>
    </source>
</evidence>
<accession>A0A211Z7V0</accession>
<dbReference type="InterPro" id="IPR051531">
    <property type="entry name" value="N-acetyltransferase"/>
</dbReference>
<evidence type="ECO:0000313" key="5">
    <source>
        <dbReference type="EMBL" id="OWJ61355.1"/>
    </source>
</evidence>
<dbReference type="InterPro" id="IPR000182">
    <property type="entry name" value="GNAT_dom"/>
</dbReference>
<keyword evidence="6" id="KW-1185">Reference proteome</keyword>
<feature type="domain" description="N-acetyltransferase" evidence="4">
    <location>
        <begin position="30"/>
        <end position="196"/>
    </location>
</feature>
<dbReference type="EMBL" id="NHON01000106">
    <property type="protein sequence ID" value="OWJ61355.1"/>
    <property type="molecule type" value="Genomic_DNA"/>
</dbReference>
<evidence type="ECO:0000256" key="2">
    <source>
        <dbReference type="ARBA" id="ARBA00023315"/>
    </source>
</evidence>
<evidence type="ECO:0000256" key="1">
    <source>
        <dbReference type="ARBA" id="ARBA00022679"/>
    </source>
</evidence>
<keyword evidence="5" id="KW-0689">Ribosomal protein</keyword>
<dbReference type="PANTHER" id="PTHR43792:SF8">
    <property type="entry name" value="[RIBOSOMAL PROTEIN US5]-ALANINE N-ACETYLTRANSFERASE"/>
    <property type="match status" value="1"/>
</dbReference>